<feature type="compositionally biased region" description="Basic residues" evidence="1">
    <location>
        <begin position="60"/>
        <end position="85"/>
    </location>
</feature>
<keyword evidence="2" id="KW-0012">Acyltransferase</keyword>
<name>A0A6J4QCK7_9BACT</name>
<feature type="non-terminal residue" evidence="2">
    <location>
        <position position="138"/>
    </location>
</feature>
<gene>
    <name evidence="2" type="ORF">AVDCRST_MAG64-4073</name>
</gene>
<keyword evidence="2" id="KW-0808">Transferase</keyword>
<feature type="compositionally biased region" description="Basic and acidic residues" evidence="1">
    <location>
        <begin position="1"/>
        <end position="13"/>
    </location>
</feature>
<sequence length="138" mass="14954">AGRGQEGGDDRGRAGARRRRDGRVHRRPERRHEGDVRRLLRPPCEHVQVDRAAGHAVRGAGRRRVRPAGRRAVPVRRRRAGRHLPGRLAGAGRPAPVHHRAVHEGDRGVRPGRTEPVPVGPPPVEDPAEGGGAGGVRL</sequence>
<accession>A0A6J4QCK7</accession>
<dbReference type="AlphaFoldDB" id="A0A6J4QCK7"/>
<proteinExistence type="predicted"/>
<feature type="non-terminal residue" evidence="2">
    <location>
        <position position="1"/>
    </location>
</feature>
<organism evidence="2">
    <name type="scientific">uncultured Phycisphaerae bacterium</name>
    <dbReference type="NCBI Taxonomy" id="904963"/>
    <lineage>
        <taxon>Bacteria</taxon>
        <taxon>Pseudomonadati</taxon>
        <taxon>Planctomycetota</taxon>
        <taxon>Phycisphaerae</taxon>
        <taxon>environmental samples</taxon>
    </lineage>
</organism>
<evidence type="ECO:0000256" key="1">
    <source>
        <dbReference type="SAM" id="MobiDB-lite"/>
    </source>
</evidence>
<dbReference type="EMBL" id="CADCUQ010000946">
    <property type="protein sequence ID" value="CAA9440063.1"/>
    <property type="molecule type" value="Genomic_DNA"/>
</dbReference>
<dbReference type="GO" id="GO:0008913">
    <property type="term" value="F:Kdo2-lipid IVA acyltransferase activity"/>
    <property type="evidence" value="ECO:0007669"/>
    <property type="project" value="UniProtKB-EC"/>
</dbReference>
<feature type="compositionally biased region" description="Basic and acidic residues" evidence="1">
    <location>
        <begin position="102"/>
        <end position="113"/>
    </location>
</feature>
<protein>
    <submittedName>
        <fullName evidence="2">Lipid A biosynthesis lauroyl acyltransferase</fullName>
        <ecNumber evidence="2">2.3.1.241</ecNumber>
    </submittedName>
</protein>
<reference evidence="2" key="1">
    <citation type="submission" date="2020-02" db="EMBL/GenBank/DDBJ databases">
        <authorList>
            <person name="Meier V. D."/>
        </authorList>
    </citation>
    <scope>NUCLEOTIDE SEQUENCE</scope>
    <source>
        <strain evidence="2">AVDCRST_MAG64</strain>
    </source>
</reference>
<dbReference type="EC" id="2.3.1.241" evidence="2"/>
<feature type="region of interest" description="Disordered" evidence="1">
    <location>
        <begin position="1"/>
        <end position="138"/>
    </location>
</feature>
<feature type="compositionally biased region" description="Basic and acidic residues" evidence="1">
    <location>
        <begin position="30"/>
        <end position="53"/>
    </location>
</feature>
<evidence type="ECO:0000313" key="2">
    <source>
        <dbReference type="EMBL" id="CAA9440063.1"/>
    </source>
</evidence>
<feature type="compositionally biased region" description="Gly residues" evidence="1">
    <location>
        <begin position="129"/>
        <end position="138"/>
    </location>
</feature>
<feature type="compositionally biased region" description="Basic residues" evidence="1">
    <location>
        <begin position="14"/>
        <end position="29"/>
    </location>
</feature>